<evidence type="ECO:0000259" key="5">
    <source>
        <dbReference type="Pfam" id="PF25023"/>
    </source>
</evidence>
<dbReference type="EMBL" id="JAAGME010001399">
    <property type="protein sequence ID" value="NEB71866.1"/>
    <property type="molecule type" value="Genomic_DNA"/>
</dbReference>
<dbReference type="Proteomes" id="UP000471648">
    <property type="component" value="Unassembled WGS sequence"/>
</dbReference>
<dbReference type="Pfam" id="PF25023">
    <property type="entry name" value="TEN_YD-shell"/>
    <property type="match status" value="2"/>
</dbReference>
<dbReference type="Gene3D" id="2.180.10.10">
    <property type="entry name" value="RHS repeat-associated core"/>
    <property type="match status" value="2"/>
</dbReference>
<dbReference type="InterPro" id="IPR049082">
    <property type="entry name" value="T7SS_signal"/>
</dbReference>
<organism evidence="6 7">
    <name type="scientific">Streptomyces microflavus</name>
    <name type="common">Streptomyces lipmanii</name>
    <dbReference type="NCBI Taxonomy" id="1919"/>
    <lineage>
        <taxon>Bacteria</taxon>
        <taxon>Bacillati</taxon>
        <taxon>Actinomycetota</taxon>
        <taxon>Actinomycetes</taxon>
        <taxon>Kitasatosporales</taxon>
        <taxon>Streptomycetaceae</taxon>
        <taxon>Streptomyces</taxon>
    </lineage>
</organism>
<feature type="domain" description="Teneurin-like YD-shell" evidence="5">
    <location>
        <begin position="932"/>
        <end position="1059"/>
    </location>
</feature>
<evidence type="ECO:0000256" key="2">
    <source>
        <dbReference type="SAM" id="MobiDB-lite"/>
    </source>
</evidence>
<reference evidence="6 7" key="1">
    <citation type="submission" date="2020-01" db="EMBL/GenBank/DDBJ databases">
        <title>Insect and environment-associated Actinomycetes.</title>
        <authorList>
            <person name="Currrie C."/>
            <person name="Chevrette M."/>
            <person name="Carlson C."/>
            <person name="Stubbendieck R."/>
            <person name="Wendt-Pienkowski E."/>
        </authorList>
    </citation>
    <scope>NUCLEOTIDE SEQUENCE [LARGE SCALE GENOMIC DNA]</scope>
    <source>
        <strain evidence="6 7">SID14438</strain>
    </source>
</reference>
<feature type="region of interest" description="Disordered" evidence="2">
    <location>
        <begin position="388"/>
        <end position="418"/>
    </location>
</feature>
<name>A0A6N9VGE7_STRMI</name>
<dbReference type="InterPro" id="IPR022385">
    <property type="entry name" value="Rhs_assc_core"/>
</dbReference>
<dbReference type="PANTHER" id="PTHR32305:SF15">
    <property type="entry name" value="PROTEIN RHSA-RELATED"/>
    <property type="match status" value="1"/>
</dbReference>
<accession>A0A6N9VGE7</accession>
<sequence length="1579" mass="172558">MGFGDFVRDITPDVVEDAVEDGVEWAGDRVEDAGNWTGDRLDDAGWESGADWVREKSRSVANRMGAEVDEMDLGQTEDKTKLIYGSPSEIRSTATHLRKLQGAFDKVGGGLKGVDSSALKGQAADAFRNSVSVEPPKWFKAADAFEKAAGALDSFAGTVEWAQGQAQTAIDKWKAGTKASEEARDAFNEKTTTYNKAVDVYNAKPADERDPSTLPPKPGTFSDPGTARMTEAQELLAEARKQRNTAAETARKAVTAAQDAAPQKPRYAEQAMDGLAEYQVIKTHLAGGVVKGAAGILTFARSVNPMDLYNITHPAEYGLALNNTAAGLVRVANDPWGTGKQMLDDFMKDPAEGFGRLLPDAALTVATGGAGAGLKGARVVKEAADIASDARRLERASPEGTHNRPDGERTSEGTDPVDLASGHMFLPQTDVVLPGVLPLAFTRRAESGYTAGRFFGPSWSSTVDERLEIDANGAIHVTADGLLITYPHPVPGLPTRPESGTSRSTLNRDEEGGYTVTDPDSGHTHRFTAPSGTEPGENGTAWLVQISDRSNNNTISIDRTDDGTPQALVHSGGYHLQLSTAEGLVTGLALLSATDIWEEVTACASAARQLRTYGYTDGNLTTVTKPSGAALIFTYDDRRRVTAWEDSNRSRYRYVYDESDRVIAQGGDAGHFQLTLAYSEPHRSTGHRSTVLTTADGRCTRHLIDSRCRVLATTDPLGNTSQDTFDTAGNRLTHTDALGHLTTFVYDEEGRTVGVQQADGTRLRVTRDQLGLVTQFVEADGSRRLQEFDDFGNLTAVTEPGGGTTRYTHDSAGRVTSVTDALGHVTGFRCNRAGLPVEVTDPLGGVSRYDRDTLGRPTRVTDPLGAVTLLRWTADGELLERTNPDGATESWTYDGEGNRLTHTDAVGGTSHFEYTHFDLLSARTDPDGSRFEFAHDAALRLVQVTNSQGLTWSYSYDQAGRLVGETDFDGRAVSYALDAAGRMIASVTPLGETISYVRDALGRVIRKDVAGRVTTLAYDAGGRLVQANTPDTELIYQYDRAGRVKTELADGRATTYAYDALGRRTRRVTPTGQRTTYRYDAAGRLSETTAGERRITFTHDAAGRESGRVIDDACTLAFVRDVAGRLSGQQLIGRDRTVLSTRAYTYRADGYLIGLDDSLNGPRRFDLDRAGRVTKVTATNWNESYDYDAAGNQTAADWPSSHPGSDSTGPRSYTGSTINRAGNTRYEHDAGGRTTLRQKVRLSRKPDTWRYEWDPEDRLTGVTTPDGTLWRYRYDPLGRRVAKERLGGDRLTVVEEIRFTWDGHTLCEQTSVSTALPNPVVLTWDHQALRPLAQTERILSDDASQRTVDERFFAVVTDLVGAPTELVDESGSLAWHTRTTLWGRTTWARHSTAYTPLRFPGQYYDPETGLHHNHHRHYDPETARYLTPDPLGLAPAPNAAAYVHNPHTWSDPLGLAPRCLNETGREGKEANENFVPGSAEGQRLADQLRRESAGSIFNENGWLTPEAIADSRRVIDGEKIGNPAVREAMTSDGSSLSDWGKYTTRTHQSPYGDFQVHYYYNPETGRLLNYDYKVIMNRR</sequence>
<feature type="region of interest" description="Disordered" evidence="2">
    <location>
        <begin position="1192"/>
        <end position="1232"/>
    </location>
</feature>
<evidence type="ECO:0000259" key="4">
    <source>
        <dbReference type="Pfam" id="PF21725"/>
    </source>
</evidence>
<keyword evidence="1" id="KW-0677">Repeat</keyword>
<dbReference type="InterPro" id="IPR045351">
    <property type="entry name" value="DUF6531"/>
</dbReference>
<comment type="caution">
    <text evidence="6">The sequence shown here is derived from an EMBL/GenBank/DDBJ whole genome shotgun (WGS) entry which is preliminary data.</text>
</comment>
<dbReference type="PANTHER" id="PTHR32305">
    <property type="match status" value="1"/>
</dbReference>
<feature type="domain" description="Putative T7SS secretion signal" evidence="4">
    <location>
        <begin position="15"/>
        <end position="265"/>
    </location>
</feature>
<evidence type="ECO:0000256" key="1">
    <source>
        <dbReference type="ARBA" id="ARBA00022737"/>
    </source>
</evidence>
<feature type="domain" description="DUF6531" evidence="3">
    <location>
        <begin position="415"/>
        <end position="486"/>
    </location>
</feature>
<feature type="domain" description="Teneurin-like YD-shell" evidence="5">
    <location>
        <begin position="1350"/>
        <end position="1429"/>
    </location>
</feature>
<evidence type="ECO:0000313" key="6">
    <source>
        <dbReference type="EMBL" id="NEB71866.1"/>
    </source>
</evidence>
<protein>
    <submittedName>
        <fullName evidence="6">RHS repeat protein</fullName>
    </submittedName>
</protein>
<gene>
    <name evidence="6" type="ORF">G3I39_33085</name>
</gene>
<dbReference type="Pfam" id="PF20148">
    <property type="entry name" value="DUF6531"/>
    <property type="match status" value="1"/>
</dbReference>
<proteinExistence type="predicted"/>
<feature type="region of interest" description="Disordered" evidence="2">
    <location>
        <begin position="205"/>
        <end position="224"/>
    </location>
</feature>
<dbReference type="Pfam" id="PF05593">
    <property type="entry name" value="RHS_repeat"/>
    <property type="match status" value="6"/>
</dbReference>
<dbReference type="InterPro" id="IPR056823">
    <property type="entry name" value="TEN-like_YD-shell"/>
</dbReference>
<dbReference type="Pfam" id="PF21725">
    <property type="entry name" value="T7SS_signal"/>
    <property type="match status" value="1"/>
</dbReference>
<feature type="compositionally biased region" description="Polar residues" evidence="2">
    <location>
        <begin position="1202"/>
        <end position="1222"/>
    </location>
</feature>
<dbReference type="InterPro" id="IPR031325">
    <property type="entry name" value="RHS_repeat"/>
</dbReference>
<dbReference type="NCBIfam" id="TIGR01643">
    <property type="entry name" value="YD_repeat_2x"/>
    <property type="match status" value="11"/>
</dbReference>
<dbReference type="NCBIfam" id="TIGR03696">
    <property type="entry name" value="Rhs_assc_core"/>
    <property type="match status" value="1"/>
</dbReference>
<dbReference type="SUPFAM" id="SSF63829">
    <property type="entry name" value="Calcium-dependent phosphotriesterase"/>
    <property type="match status" value="1"/>
</dbReference>
<dbReference type="RefSeq" id="WP_164358797.1">
    <property type="nucleotide sequence ID" value="NZ_JAAGME010001399.1"/>
</dbReference>
<dbReference type="InterPro" id="IPR050708">
    <property type="entry name" value="T6SS_VgrG/RHS"/>
</dbReference>
<feature type="compositionally biased region" description="Basic and acidic residues" evidence="2">
    <location>
        <begin position="388"/>
        <end position="412"/>
    </location>
</feature>
<evidence type="ECO:0000259" key="3">
    <source>
        <dbReference type="Pfam" id="PF20148"/>
    </source>
</evidence>
<feature type="region of interest" description="Disordered" evidence="2">
    <location>
        <begin position="489"/>
        <end position="539"/>
    </location>
</feature>
<evidence type="ECO:0000313" key="7">
    <source>
        <dbReference type="Proteomes" id="UP000471648"/>
    </source>
</evidence>
<dbReference type="InterPro" id="IPR006530">
    <property type="entry name" value="YD"/>
</dbReference>